<protein>
    <submittedName>
        <fullName evidence="1">Uncharacterized protein</fullName>
    </submittedName>
</protein>
<dbReference type="RefSeq" id="WP_092077584.1">
    <property type="nucleotide sequence ID" value="NZ_FNAQ01000005.1"/>
</dbReference>
<evidence type="ECO:0000313" key="2">
    <source>
        <dbReference type="Proteomes" id="UP000243205"/>
    </source>
</evidence>
<proteinExistence type="predicted"/>
<organism evidence="1 2">
    <name type="scientific">Desulfuromonas thiophila</name>
    <dbReference type="NCBI Taxonomy" id="57664"/>
    <lineage>
        <taxon>Bacteria</taxon>
        <taxon>Pseudomonadati</taxon>
        <taxon>Thermodesulfobacteriota</taxon>
        <taxon>Desulfuromonadia</taxon>
        <taxon>Desulfuromonadales</taxon>
        <taxon>Desulfuromonadaceae</taxon>
        <taxon>Desulfuromonas</taxon>
    </lineage>
</organism>
<name>A0A1G7B3F7_9BACT</name>
<dbReference type="STRING" id="57664.SAMN05661003_10546"/>
<dbReference type="AlphaFoldDB" id="A0A1G7B3F7"/>
<dbReference type="EMBL" id="FNAQ01000005">
    <property type="protein sequence ID" value="SDE21561.1"/>
    <property type="molecule type" value="Genomic_DNA"/>
</dbReference>
<dbReference type="Proteomes" id="UP000243205">
    <property type="component" value="Unassembled WGS sequence"/>
</dbReference>
<gene>
    <name evidence="1" type="ORF">SAMN05661003_10546</name>
</gene>
<evidence type="ECO:0000313" key="1">
    <source>
        <dbReference type="EMBL" id="SDE21561.1"/>
    </source>
</evidence>
<accession>A0A1G7B3F7</accession>
<keyword evidence="2" id="KW-1185">Reference proteome</keyword>
<sequence length="273" mass="31570">MFKKTRRELELIEPCDAERLRQHNIFDGQRNVRESHVNMLADEIRRGTFLTGDIGLARLDGRIYLVNGQHTILAVERSGIPIEAVVSWYQCETKDDVSDLFRRYDNNLVRSLRDVSIVEGKALGLEWKERIVQLVVTGAAMKLGMYQNRATKNQKAELLKRFVKHGQFLAEVLEPWSKSAHLRRGAVVHAIFETFEKDDSFAYVFWENVKTGEKLYCDDPEYLLREFLITKGTSRPSDKEVLYRCLLAWNNARKGIKIKILKYHSSAAIPKAI</sequence>
<reference evidence="2" key="1">
    <citation type="submission" date="2016-10" db="EMBL/GenBank/DDBJ databases">
        <authorList>
            <person name="Varghese N."/>
            <person name="Submissions S."/>
        </authorList>
    </citation>
    <scope>NUCLEOTIDE SEQUENCE [LARGE SCALE GENOMIC DNA]</scope>
    <source>
        <strain evidence="2">DSM 8987</strain>
    </source>
</reference>